<evidence type="ECO:0000256" key="1">
    <source>
        <dbReference type="SAM" id="Coils"/>
    </source>
</evidence>
<protein>
    <recommendedName>
        <fullName evidence="5">Lipoprotein</fullName>
    </recommendedName>
</protein>
<dbReference type="GeneID" id="65282240"/>
<gene>
    <name evidence="3" type="ORF">DN052_12510</name>
</gene>
<dbReference type="OMA" id="AIGCARM"/>
<keyword evidence="2" id="KW-0732">Signal</keyword>
<feature type="chain" id="PRO_5015876627" description="Lipoprotein" evidence="2">
    <location>
        <begin position="21"/>
        <end position="170"/>
    </location>
</feature>
<sequence>MPAKILFLLLVLALSGCASLQPPSSTATASAAARSVAMANRDAEAAQQRLAAVAAQRAGAEQQFCPNWRQALGQARRNAMGCARMPLGEQATCWQAVSQWTQEESRYFHALAPLFQEGAYATPAAQAARFFDLAQGWAITCQDGQKACSAASGHQQMDDHKNVVNRFCSR</sequence>
<dbReference type="PROSITE" id="PS51257">
    <property type="entry name" value="PROKAR_LIPOPROTEIN"/>
    <property type="match status" value="1"/>
</dbReference>
<evidence type="ECO:0000313" key="4">
    <source>
        <dbReference type="Proteomes" id="UP000248886"/>
    </source>
</evidence>
<feature type="coiled-coil region" evidence="1">
    <location>
        <begin position="36"/>
        <end position="63"/>
    </location>
</feature>
<keyword evidence="1" id="KW-0175">Coiled coil</keyword>
<evidence type="ECO:0000313" key="3">
    <source>
        <dbReference type="EMBL" id="PZD80320.1"/>
    </source>
</evidence>
<evidence type="ECO:0008006" key="5">
    <source>
        <dbReference type="Google" id="ProtNLM"/>
    </source>
</evidence>
<dbReference type="RefSeq" id="WP_012537683.1">
    <property type="nucleotide sequence ID" value="NZ_AP025160.1"/>
</dbReference>
<accession>A0A2W1K1K3</accession>
<dbReference type="EMBL" id="QKQP01000006">
    <property type="protein sequence ID" value="PZD80320.1"/>
    <property type="molecule type" value="Genomic_DNA"/>
</dbReference>
<name>A0A2W1K1K3_ACIFR</name>
<feature type="signal peptide" evidence="2">
    <location>
        <begin position="1"/>
        <end position="20"/>
    </location>
</feature>
<reference evidence="3 4" key="1">
    <citation type="submission" date="2018-06" db="EMBL/GenBank/DDBJ databases">
        <title>Draft sequence of Acidithiobacillus ferrooxidans CCM 4253.</title>
        <authorList>
            <person name="Moya-Beltran A."/>
            <person name="Castro M."/>
            <person name="Covarrubias P.C."/>
            <person name="Issotta F."/>
            <person name="Janiczek O."/>
            <person name="Mandl M."/>
            <person name="Kucera J."/>
            <person name="Quatrini R."/>
        </authorList>
    </citation>
    <scope>NUCLEOTIDE SEQUENCE [LARGE SCALE GENOMIC DNA]</scope>
    <source>
        <strain evidence="3 4">CCM 4253</strain>
    </source>
</reference>
<organism evidence="3 4">
    <name type="scientific">Acidithiobacillus ferrooxidans</name>
    <name type="common">Thiobacillus ferrooxidans</name>
    <dbReference type="NCBI Taxonomy" id="920"/>
    <lineage>
        <taxon>Bacteria</taxon>
        <taxon>Pseudomonadati</taxon>
        <taxon>Pseudomonadota</taxon>
        <taxon>Acidithiobacillia</taxon>
        <taxon>Acidithiobacillales</taxon>
        <taxon>Acidithiobacillaceae</taxon>
        <taxon>Acidithiobacillus</taxon>
    </lineage>
</organism>
<comment type="caution">
    <text evidence="3">The sequence shown here is derived from an EMBL/GenBank/DDBJ whole genome shotgun (WGS) entry which is preliminary data.</text>
</comment>
<evidence type="ECO:0000256" key="2">
    <source>
        <dbReference type="SAM" id="SignalP"/>
    </source>
</evidence>
<dbReference type="OrthoDB" id="5298385at2"/>
<proteinExistence type="predicted"/>
<dbReference type="Proteomes" id="UP000248886">
    <property type="component" value="Unassembled WGS sequence"/>
</dbReference>
<dbReference type="AlphaFoldDB" id="A0A2W1K1K3"/>